<dbReference type="PANTHER" id="PTHR12526:SF609">
    <property type="entry name" value="LIPOPOLYSACCHARIDE BIOSYNTHESIS PROTEIN"/>
    <property type="match status" value="1"/>
</dbReference>
<accession>A0A4V5NWA6</accession>
<reference evidence="2 3" key="1">
    <citation type="submission" date="2019-04" db="EMBL/GenBank/DDBJ databases">
        <title>Thalassotalea guangxiensis sp. nov., isolated from sediment of the coastal wetland.</title>
        <authorList>
            <person name="Zheng S."/>
            <person name="Zhang D."/>
        </authorList>
    </citation>
    <scope>NUCLEOTIDE SEQUENCE [LARGE SCALE GENOMIC DNA]</scope>
    <source>
        <strain evidence="2 3">ZS-4</strain>
    </source>
</reference>
<evidence type="ECO:0000313" key="2">
    <source>
        <dbReference type="EMBL" id="TKB46136.1"/>
    </source>
</evidence>
<organism evidence="2 3">
    <name type="scientific">Thalassotalea mangrovi</name>
    <dbReference type="NCBI Taxonomy" id="2572245"/>
    <lineage>
        <taxon>Bacteria</taxon>
        <taxon>Pseudomonadati</taxon>
        <taxon>Pseudomonadota</taxon>
        <taxon>Gammaproteobacteria</taxon>
        <taxon>Alteromonadales</taxon>
        <taxon>Colwelliaceae</taxon>
        <taxon>Thalassotalea</taxon>
    </lineage>
</organism>
<dbReference type="GO" id="GO:0016740">
    <property type="term" value="F:transferase activity"/>
    <property type="evidence" value="ECO:0007669"/>
    <property type="project" value="UniProtKB-KW"/>
</dbReference>
<comment type="caution">
    <text evidence="2">The sequence shown here is derived from an EMBL/GenBank/DDBJ whole genome shotgun (WGS) entry which is preliminary data.</text>
</comment>
<protein>
    <submittedName>
        <fullName evidence="2">Glycosyltransferase family 4 protein</fullName>
    </submittedName>
</protein>
<dbReference type="Gene3D" id="3.40.50.2000">
    <property type="entry name" value="Glycogen Phosphorylase B"/>
    <property type="match status" value="2"/>
</dbReference>
<dbReference type="CDD" id="cd03794">
    <property type="entry name" value="GT4_WbuB-like"/>
    <property type="match status" value="1"/>
</dbReference>
<name>A0A4V5NWA6_9GAMM</name>
<evidence type="ECO:0000259" key="1">
    <source>
        <dbReference type="Pfam" id="PF00534"/>
    </source>
</evidence>
<dbReference type="SUPFAM" id="SSF53756">
    <property type="entry name" value="UDP-Glycosyltransferase/glycogen phosphorylase"/>
    <property type="match status" value="1"/>
</dbReference>
<dbReference type="OrthoDB" id="9787293at2"/>
<keyword evidence="3" id="KW-1185">Reference proteome</keyword>
<dbReference type="InterPro" id="IPR001296">
    <property type="entry name" value="Glyco_trans_1"/>
</dbReference>
<dbReference type="AlphaFoldDB" id="A0A4V5NWA6"/>
<keyword evidence="2" id="KW-0808">Transferase</keyword>
<feature type="domain" description="Glycosyl transferase family 1" evidence="1">
    <location>
        <begin position="210"/>
        <end position="375"/>
    </location>
</feature>
<sequence>MNIAIITDDSLPKSTLVHAKMLHELAVELKANGHSPVIIAPGTKPQKSSLDKVDFENIEYWKFKSGKLKGEGKVKRAIRESLLSIRAWKAIKPSIQNFHFDLIIYYSPSIFFGALVNKLKRYCNARSYLILRDIFPQWVIDEGLIKEGSLIERYFRYFERINYSAADKIGLMSPKNKEFFDFKTNNSLNTEVLFNWIDLKGNSPSASGLREKLGLQDKVIYFYGGNIGRAQDMSNLLRLAKAMKPYSDAHFIFLGQGDEVELVRVKINDWQLTNTSLLPSVTQEEYKAILQEVDVGMFSLSATHKSHNFPGKLLGYMHASLPILGSVNPGNDVIDIITGSGAGYIYENGQDEKLLKAAIDLYDGVLSREQKGNNGNRLLAQYFSVETAVQKILSVHEEASNAVS</sequence>
<dbReference type="PANTHER" id="PTHR12526">
    <property type="entry name" value="GLYCOSYLTRANSFERASE"/>
    <property type="match status" value="1"/>
</dbReference>
<dbReference type="Proteomes" id="UP000307999">
    <property type="component" value="Unassembled WGS sequence"/>
</dbReference>
<dbReference type="EMBL" id="SWDB01000010">
    <property type="protein sequence ID" value="TKB46136.1"/>
    <property type="molecule type" value="Genomic_DNA"/>
</dbReference>
<dbReference type="RefSeq" id="WP_136735144.1">
    <property type="nucleotide sequence ID" value="NZ_SWDB01000010.1"/>
</dbReference>
<gene>
    <name evidence="2" type="ORF">E8M12_05785</name>
</gene>
<proteinExistence type="predicted"/>
<dbReference type="Pfam" id="PF00534">
    <property type="entry name" value="Glycos_transf_1"/>
    <property type="match status" value="1"/>
</dbReference>
<evidence type="ECO:0000313" key="3">
    <source>
        <dbReference type="Proteomes" id="UP000307999"/>
    </source>
</evidence>